<evidence type="ECO:0000313" key="1">
    <source>
        <dbReference type="EMBL" id="MFJ1470080.1"/>
    </source>
</evidence>
<reference evidence="1" key="1">
    <citation type="submission" date="2024-11" db="EMBL/GenBank/DDBJ databases">
        <title>Description of Massilia orientalis sp. nov., isolated from rhizosphere soil of Ageratina adenophora.</title>
        <authorList>
            <person name="Wang Y."/>
        </authorList>
    </citation>
    <scope>NUCLEOTIDE SEQUENCE</scope>
    <source>
        <strain evidence="1">YIM B02787</strain>
    </source>
</reference>
<dbReference type="Proteomes" id="UP001168096">
    <property type="component" value="Unassembled WGS sequence"/>
</dbReference>
<organism evidence="1 2">
    <name type="scientific">Massilia orientalis</name>
    <dbReference type="NCBI Taxonomy" id="3050128"/>
    <lineage>
        <taxon>Bacteria</taxon>
        <taxon>Pseudomonadati</taxon>
        <taxon>Pseudomonadota</taxon>
        <taxon>Betaproteobacteria</taxon>
        <taxon>Burkholderiales</taxon>
        <taxon>Oxalobacteraceae</taxon>
        <taxon>Telluria group</taxon>
        <taxon>Massilia</taxon>
    </lineage>
</organism>
<keyword evidence="2" id="KW-1185">Reference proteome</keyword>
<protein>
    <submittedName>
        <fullName evidence="1">GIY-YIG nuclease family protein</fullName>
    </submittedName>
</protein>
<gene>
    <name evidence="1" type="ORF">QPK29_020395</name>
</gene>
<proteinExistence type="predicted"/>
<evidence type="ECO:0000313" key="2">
    <source>
        <dbReference type="Proteomes" id="UP001168096"/>
    </source>
</evidence>
<dbReference type="EMBL" id="JASNRB020000013">
    <property type="protein sequence ID" value="MFJ1470080.1"/>
    <property type="molecule type" value="Genomic_DNA"/>
</dbReference>
<comment type="caution">
    <text evidence="1">The sequence shown here is derived from an EMBL/GenBank/DDBJ whole genome shotgun (WGS) entry which is preliminary data.</text>
</comment>
<sequence length="463" mass="51333">MLIVFSTCATVTMAPTTPTTTPPKVDCDTADMLRNWVHTHGSRAGQVHARAYELTKESRANLLIKGTVIVTDGRETDLATVKGTLLRRVFEHGASASPTTISGLKNKLKEIPDFWKTNLGLDVAVAPLKKIGSSKAKAVSRDFVVYVTKNIVTGRMYFGSSKSVHKRWASHRRDIAKLTHTNPELLADARDHGPASFKFFVVSRCTTREEMLRREQVLIAMYFNREACYNKNSSVAPDKIAVPVQIRVIDRDGGSTEHSFLTLHAAIRHYRLSKAAVRKAIAAGHGKVGPFRFPIGIPITEFRVRRVGQRSERPAPQTAPVPAMHERASPSMSQRTYYDRLKSILDKQSITLAELSRILAARTTTMSLWSTKNPPTWPQEAVLGLIERFGFEWVNSVPMPESTAKALSTRRAEYQIAWTELDAVIGLRSGHAKQIAHGDIAPGKCERLLVAVLAHHGLESFTA</sequence>
<name>A0ACC7MD89_9BURK</name>
<accession>A0ACC7MD89</accession>